<dbReference type="Proteomes" id="UP000006461">
    <property type="component" value="Chromosome"/>
</dbReference>
<dbReference type="eggNOG" id="COG1609">
    <property type="taxonomic scope" value="Bacteria"/>
</dbReference>
<dbReference type="InterPro" id="IPR028082">
    <property type="entry name" value="Peripla_BP_I"/>
</dbReference>
<evidence type="ECO:0000259" key="5">
    <source>
        <dbReference type="Pfam" id="PF13377"/>
    </source>
</evidence>
<gene>
    <name evidence="6" type="ordered locus">MODMU_5469</name>
</gene>
<keyword evidence="3" id="KW-0804">Transcription</keyword>
<proteinExistence type="predicted"/>
<dbReference type="PANTHER" id="PTHR30146:SF109">
    <property type="entry name" value="HTH-TYPE TRANSCRIPTIONAL REGULATOR GALS"/>
    <property type="match status" value="1"/>
</dbReference>
<dbReference type="SUPFAM" id="SSF53822">
    <property type="entry name" value="Periplasmic binding protein-like I"/>
    <property type="match status" value="1"/>
</dbReference>
<evidence type="ECO:0000313" key="6">
    <source>
        <dbReference type="EMBL" id="CCH90841.1"/>
    </source>
</evidence>
<dbReference type="GO" id="GO:0003700">
    <property type="term" value="F:DNA-binding transcription factor activity"/>
    <property type="evidence" value="ECO:0007669"/>
    <property type="project" value="TreeGrafter"/>
</dbReference>
<keyword evidence="2" id="KW-0238">DNA-binding</keyword>
<dbReference type="InterPro" id="IPR046335">
    <property type="entry name" value="LacI/GalR-like_sensor"/>
</dbReference>
<keyword evidence="1" id="KW-0805">Transcription regulation</keyword>
<evidence type="ECO:0000256" key="4">
    <source>
        <dbReference type="SAM" id="MobiDB-lite"/>
    </source>
</evidence>
<feature type="region of interest" description="Disordered" evidence="4">
    <location>
        <begin position="1"/>
        <end position="39"/>
    </location>
</feature>
<keyword evidence="7" id="KW-1185">Reference proteome</keyword>
<evidence type="ECO:0000256" key="2">
    <source>
        <dbReference type="ARBA" id="ARBA00023125"/>
    </source>
</evidence>
<dbReference type="KEGG" id="mmar:MODMU_5469"/>
<evidence type="ECO:0000256" key="3">
    <source>
        <dbReference type="ARBA" id="ARBA00023163"/>
    </source>
</evidence>
<dbReference type="AlphaFoldDB" id="I4F5C8"/>
<dbReference type="PANTHER" id="PTHR30146">
    <property type="entry name" value="LACI-RELATED TRANSCRIPTIONAL REPRESSOR"/>
    <property type="match status" value="1"/>
</dbReference>
<dbReference type="STRING" id="477641.MODMU_5469"/>
<dbReference type="Gene3D" id="3.40.50.2300">
    <property type="match status" value="2"/>
</dbReference>
<dbReference type="GO" id="GO:0000976">
    <property type="term" value="F:transcription cis-regulatory region binding"/>
    <property type="evidence" value="ECO:0007669"/>
    <property type="project" value="TreeGrafter"/>
</dbReference>
<evidence type="ECO:0000313" key="7">
    <source>
        <dbReference type="Proteomes" id="UP000006461"/>
    </source>
</evidence>
<accession>I4F5C8</accession>
<feature type="domain" description="Transcriptional regulator LacI/GalR-like sensor" evidence="5">
    <location>
        <begin position="17"/>
        <end position="110"/>
    </location>
</feature>
<evidence type="ECO:0000256" key="1">
    <source>
        <dbReference type="ARBA" id="ARBA00023015"/>
    </source>
</evidence>
<name>I4F5C8_MODI5</name>
<dbReference type="Pfam" id="PF13377">
    <property type="entry name" value="Peripla_BP_3"/>
    <property type="match status" value="1"/>
</dbReference>
<sequence length="130" mass="13545">MLRAAGGRLPGGGRRRRAAGARRRRRLRHRQRPGGAAEALRRWPDTDAVYGICDEVALGALQVLRAAGRQVPGDVAVAGFDDIPAAEPTGLTTATHPVERIAGAAARSLLVGGTGGPTYFGSDLVVRQSA</sequence>
<dbReference type="HOGENOM" id="CLU_1935664_0_0_11"/>
<protein>
    <submittedName>
        <fullName evidence="6">Transcriptional regulator, LacI family</fullName>
    </submittedName>
</protein>
<feature type="compositionally biased region" description="Basic residues" evidence="4">
    <location>
        <begin position="13"/>
        <end position="32"/>
    </location>
</feature>
<organism evidence="6 7">
    <name type="scientific">Modestobacter italicus (strain DSM 44449 / CECT 9708 / BC 501)</name>
    <dbReference type="NCBI Taxonomy" id="2732864"/>
    <lineage>
        <taxon>Bacteria</taxon>
        <taxon>Bacillati</taxon>
        <taxon>Actinomycetota</taxon>
        <taxon>Actinomycetes</taxon>
        <taxon>Geodermatophilales</taxon>
        <taxon>Geodermatophilaceae</taxon>
        <taxon>Modestobacter</taxon>
    </lineage>
</organism>
<dbReference type="EMBL" id="FO203431">
    <property type="protein sequence ID" value="CCH90841.1"/>
    <property type="molecule type" value="Genomic_DNA"/>
</dbReference>
<reference evidence="6 7" key="1">
    <citation type="journal article" date="2012" name="J. Bacteriol.">
        <title>Genome Sequence of Radiation-Resistant Modestobacter marinus Strain BC501, a Representative Actinobacterium That Thrives on Calcareous Stone Surfaces.</title>
        <authorList>
            <person name="Normand P."/>
            <person name="Gury J."/>
            <person name="Pujic P."/>
            <person name="Chouaia B."/>
            <person name="Crotti E."/>
            <person name="Brusetti L."/>
            <person name="Daffonchio D."/>
            <person name="Vacherie B."/>
            <person name="Barbe V."/>
            <person name="Medigue C."/>
            <person name="Calteau A."/>
            <person name="Ghodhbane-Gtari F."/>
            <person name="Essoussi I."/>
            <person name="Nouioui I."/>
            <person name="Abbassi-Ghozzi I."/>
            <person name="Gtari M."/>
        </authorList>
    </citation>
    <scope>NUCLEOTIDE SEQUENCE [LARGE SCALE GENOMIC DNA]</scope>
    <source>
        <strain evidence="7">BC 501</strain>
    </source>
</reference>